<dbReference type="AlphaFoldDB" id="A0A1C3EM99"/>
<evidence type="ECO:0000256" key="1">
    <source>
        <dbReference type="SAM" id="Phobius"/>
    </source>
</evidence>
<accession>A0A1C3EM99</accession>
<proteinExistence type="predicted"/>
<reference evidence="2 3" key="1">
    <citation type="submission" date="2016-05" db="EMBL/GenBank/DDBJ databases">
        <title>Genomic Taxonomy of the Vibrionaceae.</title>
        <authorList>
            <person name="Gomez-Gil B."/>
            <person name="Enciso-Ibarra J."/>
        </authorList>
    </citation>
    <scope>NUCLEOTIDE SEQUENCE [LARGE SCALE GENOMIC DNA]</scope>
    <source>
        <strain evidence="2 3">CAIM 1920</strain>
    </source>
</reference>
<keyword evidence="1" id="KW-0472">Membrane</keyword>
<evidence type="ECO:0000313" key="2">
    <source>
        <dbReference type="EMBL" id="ODA34360.1"/>
    </source>
</evidence>
<gene>
    <name evidence="2" type="ORF">A8L45_06445</name>
</gene>
<protein>
    <submittedName>
        <fullName evidence="2">Uncharacterized protein</fullName>
    </submittedName>
</protein>
<comment type="caution">
    <text evidence="2">The sequence shown here is derived from an EMBL/GenBank/DDBJ whole genome shotgun (WGS) entry which is preliminary data.</text>
</comment>
<feature type="transmembrane region" description="Helical" evidence="1">
    <location>
        <begin position="29"/>
        <end position="46"/>
    </location>
</feature>
<keyword evidence="1" id="KW-1133">Transmembrane helix</keyword>
<evidence type="ECO:0000313" key="3">
    <source>
        <dbReference type="Proteomes" id="UP000094936"/>
    </source>
</evidence>
<name>A0A1C3EM99_9GAMM</name>
<dbReference type="Proteomes" id="UP000094936">
    <property type="component" value="Unassembled WGS sequence"/>
</dbReference>
<dbReference type="EMBL" id="LYBM01000008">
    <property type="protein sequence ID" value="ODA34360.1"/>
    <property type="molecule type" value="Genomic_DNA"/>
</dbReference>
<keyword evidence="3" id="KW-1185">Reference proteome</keyword>
<organism evidence="2 3">
    <name type="scientific">Veronia pacifica</name>
    <dbReference type="NCBI Taxonomy" id="1080227"/>
    <lineage>
        <taxon>Bacteria</taxon>
        <taxon>Pseudomonadati</taxon>
        <taxon>Pseudomonadota</taxon>
        <taxon>Gammaproteobacteria</taxon>
        <taxon>Vibrionales</taxon>
        <taxon>Vibrionaceae</taxon>
        <taxon>Veronia</taxon>
    </lineage>
</organism>
<keyword evidence="1" id="KW-0812">Transmembrane</keyword>
<feature type="transmembrane region" description="Helical" evidence="1">
    <location>
        <begin position="58"/>
        <end position="82"/>
    </location>
</feature>
<feature type="transmembrane region" description="Helical" evidence="1">
    <location>
        <begin position="88"/>
        <end position="107"/>
    </location>
</feature>
<sequence length="119" mass="13075">MRLLRILLTALFSIFFALGISQLVMGEMSFIGIIATPAYLATALALHNRGGKFARYIGYFTCSLLSLSLLGAIYFLILPFLGDAFKPIPLVVLLTIGLVGLVSFRLIKENNKSKVLEIH</sequence>